<dbReference type="EMBL" id="FUWW01000011">
    <property type="protein sequence ID" value="SJZ62501.1"/>
    <property type="molecule type" value="Genomic_DNA"/>
</dbReference>
<sequence length="453" mass="48404">MSTIAAIATGNAAGGIGVIRISGDEATAVADRVFKAMDGSLLADLGGYRAKFGNVIIGGQPSDNAVALVFKAPKSYTGEDVVEISVHGGLLIVQKTLEAVLDAGAKPAEAGEFTKRAFLNGKMDLTQAESVASLISAQGEAGMKASFNALQGSLSDKINSVLQKLLDMSALMSAWVDYPDEEIPELEEDELLSTLKECEAELDELLQNYDNGQTVIDGVDTAIVGMPNVGKSSLMNMLVGRDKSIVTQIEGTTRDIVEESVRLGDLVLHLRDTAGLRESDDVVESIGIDKAYKALDEAQLVLAVFDNNKPLQKQDREILEKAKSKPAVAVINKVDLEQRLETDEIENAFAKVVYICAKENKGLKELSSAVEELLGVQDFDTGAPMLANLRQRQNCQNAKENIAEAIGGVEMGVTYDAVNVMVDSAVEELLSLTGKKATTEVVNNIFSKFCVGK</sequence>
<dbReference type="Proteomes" id="UP000190657">
    <property type="component" value="Unassembled WGS sequence"/>
</dbReference>
<feature type="binding site" evidence="10">
    <location>
        <begin position="272"/>
        <end position="275"/>
    </location>
    <ligand>
        <name>GTP</name>
        <dbReference type="ChEBI" id="CHEBI:37565"/>
    </ligand>
</feature>
<dbReference type="AlphaFoldDB" id="A0A1T4M6H7"/>
<gene>
    <name evidence="10" type="primary">mnmE</name>
    <name evidence="10" type="synonym">trmE</name>
    <name evidence="14" type="ORF">SAMN02745114_01148</name>
</gene>
<comment type="function">
    <text evidence="10">Exhibits a very high intrinsic GTPase hydrolysis rate. Involved in the addition of a carboxymethylaminomethyl (cmnm) group at the wobble position (U34) of certain tRNAs, forming tRNA-cmnm(5)s(2)U34.</text>
</comment>
<dbReference type="Pfam" id="PF01926">
    <property type="entry name" value="MMR_HSR1"/>
    <property type="match status" value="1"/>
</dbReference>
<feature type="binding site" evidence="10">
    <location>
        <position position="453"/>
    </location>
    <ligand>
        <name>(6S)-5-formyl-5,6,7,8-tetrahydrofolate</name>
        <dbReference type="ChEBI" id="CHEBI:57457"/>
    </ligand>
</feature>
<dbReference type="InterPro" id="IPR004520">
    <property type="entry name" value="GTPase_MnmE"/>
</dbReference>
<comment type="subunit">
    <text evidence="10">Homodimer. Heterotetramer of two MnmE and two MnmG subunits.</text>
</comment>
<dbReference type="STRING" id="290054.SAMN02745114_01148"/>
<feature type="coiled-coil region" evidence="12">
    <location>
        <begin position="188"/>
        <end position="215"/>
    </location>
</feature>
<feature type="binding site" evidence="10">
    <location>
        <position position="253"/>
    </location>
    <ligand>
        <name>Mg(2+)</name>
        <dbReference type="ChEBI" id="CHEBI:18420"/>
    </ligand>
</feature>
<evidence type="ECO:0000256" key="10">
    <source>
        <dbReference type="HAMAP-Rule" id="MF_00379"/>
    </source>
</evidence>
<keyword evidence="2 10" id="KW-0963">Cytoplasm</keyword>
<comment type="cofactor">
    <cofactor evidence="10">
        <name>K(+)</name>
        <dbReference type="ChEBI" id="CHEBI:29103"/>
    </cofactor>
    <text evidence="10">Binds 1 potassium ion per subunit.</text>
</comment>
<feature type="binding site" evidence="10">
    <location>
        <position position="232"/>
    </location>
    <ligand>
        <name>Mg(2+)</name>
        <dbReference type="ChEBI" id="CHEBI:18420"/>
    </ligand>
</feature>
<dbReference type="Pfam" id="PF10396">
    <property type="entry name" value="TrmE_N"/>
    <property type="match status" value="1"/>
</dbReference>
<evidence type="ECO:0000256" key="8">
    <source>
        <dbReference type="ARBA" id="ARBA00022958"/>
    </source>
</evidence>
<dbReference type="InterPro" id="IPR018948">
    <property type="entry name" value="GTP-bd_TrmE_N"/>
</dbReference>
<dbReference type="SUPFAM" id="SSF52540">
    <property type="entry name" value="P-loop containing nucleoside triphosphate hydrolases"/>
    <property type="match status" value="1"/>
</dbReference>
<feature type="binding site" evidence="10">
    <location>
        <position position="247"/>
    </location>
    <ligand>
        <name>K(+)</name>
        <dbReference type="ChEBI" id="CHEBI:29103"/>
    </ligand>
</feature>
<feature type="binding site" evidence="10">
    <location>
        <position position="83"/>
    </location>
    <ligand>
        <name>(6S)-5-formyl-5,6,7,8-tetrahydrofolate</name>
        <dbReference type="ChEBI" id="CHEBI:57457"/>
    </ligand>
</feature>
<dbReference type="FunFam" id="3.40.50.300:FF:001376">
    <property type="entry name" value="tRNA modification GTPase MnmE"/>
    <property type="match status" value="1"/>
</dbReference>
<feature type="binding site" evidence="10">
    <location>
        <position position="228"/>
    </location>
    <ligand>
        <name>K(+)</name>
        <dbReference type="ChEBI" id="CHEBI:29103"/>
    </ligand>
</feature>
<feature type="binding site" evidence="10">
    <location>
        <begin position="228"/>
        <end position="233"/>
    </location>
    <ligand>
        <name>GTP</name>
        <dbReference type="ChEBI" id="CHEBI:37565"/>
    </ligand>
</feature>
<dbReference type="InterPro" id="IPR025867">
    <property type="entry name" value="MnmE_helical"/>
</dbReference>
<evidence type="ECO:0000313" key="15">
    <source>
        <dbReference type="Proteomes" id="UP000190657"/>
    </source>
</evidence>
<feature type="binding site" evidence="10">
    <location>
        <position position="252"/>
    </location>
    <ligand>
        <name>K(+)</name>
        <dbReference type="ChEBI" id="CHEBI:29103"/>
    </ligand>
</feature>
<dbReference type="InterPro" id="IPR005225">
    <property type="entry name" value="Small_GTP-bd"/>
</dbReference>
<dbReference type="GO" id="GO:0005525">
    <property type="term" value="F:GTP binding"/>
    <property type="evidence" value="ECO:0007669"/>
    <property type="project" value="UniProtKB-UniRule"/>
</dbReference>
<dbReference type="Pfam" id="PF12631">
    <property type="entry name" value="MnmE_helical"/>
    <property type="match status" value="1"/>
</dbReference>
<dbReference type="PROSITE" id="PS51709">
    <property type="entry name" value="G_TRME"/>
    <property type="match status" value="1"/>
</dbReference>
<keyword evidence="4 10" id="KW-0479">Metal-binding</keyword>
<evidence type="ECO:0000256" key="1">
    <source>
        <dbReference type="ARBA" id="ARBA00011043"/>
    </source>
</evidence>
<dbReference type="PANTHER" id="PTHR42714">
    <property type="entry name" value="TRNA MODIFICATION GTPASE GTPBP3"/>
    <property type="match status" value="1"/>
</dbReference>
<dbReference type="EC" id="3.6.-.-" evidence="10"/>
<feature type="binding site" evidence="10">
    <location>
        <position position="20"/>
    </location>
    <ligand>
        <name>(6S)-5-formyl-5,6,7,8-tetrahydrofolate</name>
        <dbReference type="ChEBI" id="CHEBI:57457"/>
    </ligand>
</feature>
<keyword evidence="3 10" id="KW-0819">tRNA processing</keyword>
<evidence type="ECO:0000256" key="6">
    <source>
        <dbReference type="ARBA" id="ARBA00022801"/>
    </source>
</evidence>
<dbReference type="GO" id="GO:0002098">
    <property type="term" value="P:tRNA wobble uridine modification"/>
    <property type="evidence" value="ECO:0007669"/>
    <property type="project" value="TreeGrafter"/>
</dbReference>
<organism evidence="14 15">
    <name type="scientific">Eubacterium coprostanoligenes</name>
    <dbReference type="NCBI Taxonomy" id="290054"/>
    <lineage>
        <taxon>Bacteria</taxon>
        <taxon>Bacillati</taxon>
        <taxon>Bacillota</taxon>
        <taxon>Clostridia</taxon>
        <taxon>Eubacteriales</taxon>
        <taxon>Eubacteriaceae</taxon>
        <taxon>Eubacterium</taxon>
    </lineage>
</organism>
<dbReference type="OrthoDB" id="9805918at2"/>
<evidence type="ECO:0000256" key="5">
    <source>
        <dbReference type="ARBA" id="ARBA00022741"/>
    </source>
</evidence>
<dbReference type="InterPro" id="IPR006073">
    <property type="entry name" value="GTP-bd"/>
</dbReference>
<evidence type="ECO:0000256" key="4">
    <source>
        <dbReference type="ARBA" id="ARBA00022723"/>
    </source>
</evidence>
<evidence type="ECO:0000259" key="13">
    <source>
        <dbReference type="PROSITE" id="PS51709"/>
    </source>
</evidence>
<keyword evidence="15" id="KW-1185">Reference proteome</keyword>
<dbReference type="InterPro" id="IPR027266">
    <property type="entry name" value="TrmE/GcvT-like"/>
</dbReference>
<evidence type="ECO:0000256" key="9">
    <source>
        <dbReference type="ARBA" id="ARBA00023134"/>
    </source>
</evidence>
<comment type="similarity">
    <text evidence="1 10 11">Belongs to the TRAFAC class TrmE-Era-EngA-EngB-Septin-like GTPase superfamily. TrmE GTPase family.</text>
</comment>
<keyword evidence="5 10" id="KW-0547">Nucleotide-binding</keyword>
<dbReference type="RefSeq" id="WP_078768624.1">
    <property type="nucleotide sequence ID" value="NZ_FUWW01000011.1"/>
</dbReference>
<dbReference type="CDD" id="cd14858">
    <property type="entry name" value="TrmE_N"/>
    <property type="match status" value="1"/>
</dbReference>
<dbReference type="InterPro" id="IPR031168">
    <property type="entry name" value="G_TrmE"/>
</dbReference>
<feature type="binding site" evidence="10">
    <location>
        <position position="249"/>
    </location>
    <ligand>
        <name>K(+)</name>
        <dbReference type="ChEBI" id="CHEBI:29103"/>
    </ligand>
</feature>
<evidence type="ECO:0000256" key="7">
    <source>
        <dbReference type="ARBA" id="ARBA00022842"/>
    </source>
</evidence>
<dbReference type="InterPro" id="IPR027417">
    <property type="entry name" value="P-loop_NTPase"/>
</dbReference>
<dbReference type="InterPro" id="IPR027368">
    <property type="entry name" value="MnmE_dom2"/>
</dbReference>
<feature type="binding site" evidence="10">
    <location>
        <begin position="247"/>
        <end position="253"/>
    </location>
    <ligand>
        <name>GTP</name>
        <dbReference type="ChEBI" id="CHEBI:37565"/>
    </ligand>
</feature>
<protein>
    <recommendedName>
        <fullName evidence="10">tRNA modification GTPase MnmE</fullName>
        <ecNumber evidence="10">3.6.-.-</ecNumber>
    </recommendedName>
</protein>
<dbReference type="GO" id="GO:0005829">
    <property type="term" value="C:cytosol"/>
    <property type="evidence" value="ECO:0007669"/>
    <property type="project" value="TreeGrafter"/>
</dbReference>
<proteinExistence type="inferred from homology"/>
<feature type="domain" description="TrmE-type G" evidence="13">
    <location>
        <begin position="218"/>
        <end position="375"/>
    </location>
</feature>
<dbReference type="PANTHER" id="PTHR42714:SF2">
    <property type="entry name" value="TRNA MODIFICATION GTPASE GTPBP3, MITOCHONDRIAL"/>
    <property type="match status" value="1"/>
</dbReference>
<evidence type="ECO:0000256" key="12">
    <source>
        <dbReference type="SAM" id="Coils"/>
    </source>
</evidence>
<keyword evidence="9 10" id="KW-0342">GTP-binding</keyword>
<name>A0A1T4M6H7_9FIRM</name>
<keyword evidence="8 10" id="KW-0630">Potassium</keyword>
<dbReference type="GO" id="GO:0046872">
    <property type="term" value="F:metal ion binding"/>
    <property type="evidence" value="ECO:0007669"/>
    <property type="project" value="UniProtKB-KW"/>
</dbReference>
<keyword evidence="7 10" id="KW-0460">Magnesium</keyword>
<dbReference type="NCBIfam" id="TIGR00231">
    <property type="entry name" value="small_GTP"/>
    <property type="match status" value="1"/>
</dbReference>
<reference evidence="14 15" key="1">
    <citation type="submission" date="2017-02" db="EMBL/GenBank/DDBJ databases">
        <authorList>
            <person name="Peterson S.W."/>
        </authorList>
    </citation>
    <scope>NUCLEOTIDE SEQUENCE [LARGE SCALE GENOMIC DNA]</scope>
    <source>
        <strain evidence="14 15">ATCC 51222</strain>
    </source>
</reference>
<accession>A0A1T4M6H7</accession>
<dbReference type="Gene3D" id="1.20.120.430">
    <property type="entry name" value="tRNA modification GTPase MnmE domain 2"/>
    <property type="match status" value="1"/>
</dbReference>
<dbReference type="HAMAP" id="MF_00379">
    <property type="entry name" value="GTPase_MnmE"/>
    <property type="match status" value="1"/>
</dbReference>
<keyword evidence="6 10" id="KW-0378">Hydrolase</keyword>
<dbReference type="GO" id="GO:0003924">
    <property type="term" value="F:GTPase activity"/>
    <property type="evidence" value="ECO:0007669"/>
    <property type="project" value="UniProtKB-UniRule"/>
</dbReference>
<evidence type="ECO:0000256" key="2">
    <source>
        <dbReference type="ARBA" id="ARBA00022490"/>
    </source>
</evidence>
<dbReference type="CDD" id="cd04164">
    <property type="entry name" value="trmE"/>
    <property type="match status" value="1"/>
</dbReference>
<dbReference type="GO" id="GO:0030488">
    <property type="term" value="P:tRNA methylation"/>
    <property type="evidence" value="ECO:0007669"/>
    <property type="project" value="TreeGrafter"/>
</dbReference>
<dbReference type="NCBIfam" id="TIGR00450">
    <property type="entry name" value="mnmE_trmE_thdF"/>
    <property type="match status" value="1"/>
</dbReference>
<dbReference type="Gene3D" id="3.40.50.300">
    <property type="entry name" value="P-loop containing nucleotide triphosphate hydrolases"/>
    <property type="match status" value="1"/>
</dbReference>
<evidence type="ECO:0000256" key="11">
    <source>
        <dbReference type="RuleBase" id="RU003313"/>
    </source>
</evidence>
<keyword evidence="12" id="KW-0175">Coiled coil</keyword>
<feature type="binding site" evidence="10">
    <location>
        <position position="122"/>
    </location>
    <ligand>
        <name>(6S)-5-formyl-5,6,7,8-tetrahydrofolate</name>
        <dbReference type="ChEBI" id="CHEBI:57457"/>
    </ligand>
</feature>
<comment type="caution">
    <text evidence="10">Lacks conserved residue(s) required for the propagation of feature annotation.</text>
</comment>
<evidence type="ECO:0000256" key="3">
    <source>
        <dbReference type="ARBA" id="ARBA00022694"/>
    </source>
</evidence>
<comment type="subcellular location">
    <subcellularLocation>
        <location evidence="10">Cytoplasm</location>
    </subcellularLocation>
</comment>
<dbReference type="Gene3D" id="3.30.1360.120">
    <property type="entry name" value="Probable tRNA modification gtpase trme, domain 1"/>
    <property type="match status" value="1"/>
</dbReference>
<evidence type="ECO:0000313" key="14">
    <source>
        <dbReference type="EMBL" id="SJZ62501.1"/>
    </source>
</evidence>